<keyword evidence="3" id="KW-0560">Oxidoreductase</keyword>
<feature type="domain" description="Nitroreductase" evidence="4">
    <location>
        <begin position="5"/>
        <end position="192"/>
    </location>
</feature>
<keyword evidence="6" id="KW-1185">Reference proteome</keyword>
<gene>
    <name evidence="5" type="ORF">LZC95_05675</name>
</gene>
<keyword evidence="2" id="KW-0288">FMN</keyword>
<dbReference type="Pfam" id="PF00881">
    <property type="entry name" value="Nitroreductase"/>
    <property type="match status" value="1"/>
</dbReference>
<evidence type="ECO:0000313" key="6">
    <source>
        <dbReference type="Proteomes" id="UP001379533"/>
    </source>
</evidence>
<dbReference type="InterPro" id="IPR000415">
    <property type="entry name" value="Nitroreductase-like"/>
</dbReference>
<dbReference type="PANTHER" id="PTHR23026:SF90">
    <property type="entry name" value="IODOTYROSINE DEIODINASE 1"/>
    <property type="match status" value="1"/>
</dbReference>
<evidence type="ECO:0000313" key="5">
    <source>
        <dbReference type="EMBL" id="WXA96325.1"/>
    </source>
</evidence>
<dbReference type="EMBL" id="CP089982">
    <property type="protein sequence ID" value="WXA96325.1"/>
    <property type="molecule type" value="Genomic_DNA"/>
</dbReference>
<dbReference type="RefSeq" id="WP_394846941.1">
    <property type="nucleotide sequence ID" value="NZ_CP089982.1"/>
</dbReference>
<dbReference type="Gene3D" id="3.40.109.10">
    <property type="entry name" value="NADH Oxidase"/>
    <property type="match status" value="1"/>
</dbReference>
<proteinExistence type="predicted"/>
<dbReference type="Proteomes" id="UP001379533">
    <property type="component" value="Chromosome"/>
</dbReference>
<organism evidence="5 6">
    <name type="scientific">Pendulispora brunnea</name>
    <dbReference type="NCBI Taxonomy" id="2905690"/>
    <lineage>
        <taxon>Bacteria</taxon>
        <taxon>Pseudomonadati</taxon>
        <taxon>Myxococcota</taxon>
        <taxon>Myxococcia</taxon>
        <taxon>Myxococcales</taxon>
        <taxon>Sorangiineae</taxon>
        <taxon>Pendulisporaceae</taxon>
        <taxon>Pendulispora</taxon>
    </lineage>
</organism>
<dbReference type="SUPFAM" id="SSF55469">
    <property type="entry name" value="FMN-dependent nitroreductase-like"/>
    <property type="match status" value="1"/>
</dbReference>
<dbReference type="InterPro" id="IPR050627">
    <property type="entry name" value="Nitroreductase/BluB"/>
</dbReference>
<evidence type="ECO:0000256" key="1">
    <source>
        <dbReference type="ARBA" id="ARBA00022630"/>
    </source>
</evidence>
<sequence length="220" mass="24370">MRVMRARHCKRAYLGRPVARHVLMDVLRAAGHAPSTRNGQPWRVVVVSGAARDALARVLCAEFDRNVPPAPDYDNRPPVLDATIERRAAEAGEGVLVAKGIARDDAVGRRQHRRDNLRFHGAPVEMIFHLPKGAPPGSFLEMGFFVQNVMLALVACGLGSCPQYSVTHYADAIRRHLGLHDRLVVCGLAVGYPDETMPVNRFVPERADVEDYVTWHDQAP</sequence>
<protein>
    <submittedName>
        <fullName evidence="5">Nitroreductase</fullName>
    </submittedName>
</protein>
<dbReference type="PANTHER" id="PTHR23026">
    <property type="entry name" value="NADPH NITROREDUCTASE"/>
    <property type="match status" value="1"/>
</dbReference>
<evidence type="ECO:0000256" key="2">
    <source>
        <dbReference type="ARBA" id="ARBA00022643"/>
    </source>
</evidence>
<dbReference type="InterPro" id="IPR029479">
    <property type="entry name" value="Nitroreductase"/>
</dbReference>
<accession>A0ABZ2KFK2</accession>
<reference evidence="5 6" key="1">
    <citation type="submission" date="2021-12" db="EMBL/GenBank/DDBJ databases">
        <title>Discovery of the Pendulisporaceae a myxobacterial family with distinct sporulation behavior and unique specialized metabolism.</title>
        <authorList>
            <person name="Garcia R."/>
            <person name="Popoff A."/>
            <person name="Bader C.D."/>
            <person name="Loehr J."/>
            <person name="Walesch S."/>
            <person name="Walt C."/>
            <person name="Boldt J."/>
            <person name="Bunk B."/>
            <person name="Haeckl F.J.F.P.J."/>
            <person name="Gunesch A.P."/>
            <person name="Birkelbach J."/>
            <person name="Nuebel U."/>
            <person name="Pietschmann T."/>
            <person name="Bach T."/>
            <person name="Mueller R."/>
        </authorList>
    </citation>
    <scope>NUCLEOTIDE SEQUENCE [LARGE SCALE GENOMIC DNA]</scope>
    <source>
        <strain evidence="5 6">MSr12523</strain>
    </source>
</reference>
<name>A0ABZ2KFK2_9BACT</name>
<dbReference type="CDD" id="cd02136">
    <property type="entry name" value="PnbA_NfnB-like"/>
    <property type="match status" value="1"/>
</dbReference>
<evidence type="ECO:0000256" key="3">
    <source>
        <dbReference type="ARBA" id="ARBA00023002"/>
    </source>
</evidence>
<evidence type="ECO:0000259" key="4">
    <source>
        <dbReference type="Pfam" id="PF00881"/>
    </source>
</evidence>
<keyword evidence="1" id="KW-0285">Flavoprotein</keyword>